<evidence type="ECO:0008006" key="3">
    <source>
        <dbReference type="Google" id="ProtNLM"/>
    </source>
</evidence>
<proteinExistence type="predicted"/>
<evidence type="ECO:0000313" key="2">
    <source>
        <dbReference type="Proteomes" id="UP001597052"/>
    </source>
</evidence>
<evidence type="ECO:0000313" key="1">
    <source>
        <dbReference type="EMBL" id="MFD1642172.1"/>
    </source>
</evidence>
<dbReference type="Pfam" id="PF24442">
    <property type="entry name" value="DUF7561"/>
    <property type="match status" value="1"/>
</dbReference>
<protein>
    <recommendedName>
        <fullName evidence="3">Small CPxCG-related zinc finger protein</fullName>
    </recommendedName>
</protein>
<accession>A0ABD6D7Q7</accession>
<dbReference type="RefSeq" id="WP_256395457.1">
    <property type="nucleotide sequence ID" value="NZ_JANHDJ010000002.1"/>
</dbReference>
<reference evidence="1 2" key="1">
    <citation type="journal article" date="2019" name="Int. J. Syst. Evol. Microbiol.">
        <title>The Global Catalogue of Microorganisms (GCM) 10K type strain sequencing project: providing services to taxonomists for standard genome sequencing and annotation.</title>
        <authorList>
            <consortium name="The Broad Institute Genomics Platform"/>
            <consortium name="The Broad Institute Genome Sequencing Center for Infectious Disease"/>
            <person name="Wu L."/>
            <person name="Ma J."/>
        </authorList>
    </citation>
    <scope>NUCLEOTIDE SEQUENCE [LARGE SCALE GENOMIC DNA]</scope>
    <source>
        <strain evidence="1 2">CGMCC 1.10593</strain>
    </source>
</reference>
<organism evidence="1 2">
    <name type="scientific">Halohasta litorea</name>
    <dbReference type="NCBI Taxonomy" id="869891"/>
    <lineage>
        <taxon>Archaea</taxon>
        <taxon>Methanobacteriati</taxon>
        <taxon>Methanobacteriota</taxon>
        <taxon>Stenosarchaea group</taxon>
        <taxon>Halobacteria</taxon>
        <taxon>Halobacteriales</taxon>
        <taxon>Haloferacaceae</taxon>
        <taxon>Halohasta</taxon>
    </lineage>
</organism>
<dbReference type="AlphaFoldDB" id="A0ABD6D7Q7"/>
<dbReference type="EMBL" id="JBHUDM010000002">
    <property type="protein sequence ID" value="MFD1642172.1"/>
    <property type="molecule type" value="Genomic_DNA"/>
</dbReference>
<comment type="caution">
    <text evidence="1">The sequence shown here is derived from an EMBL/GenBank/DDBJ whole genome shotgun (WGS) entry which is preliminary data.</text>
</comment>
<dbReference type="Proteomes" id="UP001597052">
    <property type="component" value="Unassembled WGS sequence"/>
</dbReference>
<keyword evidence="2" id="KW-1185">Reference proteome</keyword>
<gene>
    <name evidence="1" type="ORF">ACFSBW_09845</name>
</gene>
<name>A0ABD6D7Q7_9EURY</name>
<dbReference type="InterPro" id="IPR055983">
    <property type="entry name" value="DUF7561"/>
</dbReference>
<sequence length="73" mass="7738">MATRRCDGCGTKVKIAGGIGDFWSFDFTPTGGMILELADGSEHFLCLDCVDALPDDRDPGADDVAALPTETEE</sequence>